<dbReference type="SUPFAM" id="SSF116726">
    <property type="entry name" value="TrkA C-terminal domain-like"/>
    <property type="match status" value="1"/>
</dbReference>
<feature type="transmembrane region" description="Helical" evidence="8">
    <location>
        <begin position="348"/>
        <end position="366"/>
    </location>
</feature>
<dbReference type="InterPro" id="IPR006037">
    <property type="entry name" value="RCK_C"/>
</dbReference>
<dbReference type="STRING" id="33007.HMPREF3198_00212"/>
<dbReference type="Gene3D" id="3.30.70.1450">
    <property type="entry name" value="Regulator of K+ conductance, C-terminal domain"/>
    <property type="match status" value="1"/>
</dbReference>
<proteinExistence type="inferred from homology"/>
<dbReference type="GO" id="GO:0006813">
    <property type="term" value="P:potassium ion transport"/>
    <property type="evidence" value="ECO:0007669"/>
    <property type="project" value="InterPro"/>
</dbReference>
<dbReference type="NCBIfam" id="TIGR01625">
    <property type="entry name" value="YidE_YbjL_dupl"/>
    <property type="match status" value="1"/>
</dbReference>
<dbReference type="Pfam" id="PF06826">
    <property type="entry name" value="Asp-Al_Ex"/>
    <property type="match status" value="2"/>
</dbReference>
<evidence type="ECO:0000256" key="4">
    <source>
        <dbReference type="ARBA" id="ARBA00022475"/>
    </source>
</evidence>
<name>A0A2I1IMC7_9ACTO</name>
<evidence type="ECO:0000256" key="6">
    <source>
        <dbReference type="ARBA" id="ARBA00022989"/>
    </source>
</evidence>
<comment type="caution">
    <text evidence="10">The sequence shown here is derived from an EMBL/GenBank/DDBJ whole genome shotgun (WGS) entry which is preliminary data.</text>
</comment>
<evidence type="ECO:0000259" key="9">
    <source>
        <dbReference type="PROSITE" id="PS51202"/>
    </source>
</evidence>
<feature type="transmembrane region" description="Helical" evidence="8">
    <location>
        <begin position="87"/>
        <end position="111"/>
    </location>
</feature>
<dbReference type="EMBL" id="PKKO01000003">
    <property type="protein sequence ID" value="PKY72288.1"/>
    <property type="molecule type" value="Genomic_DNA"/>
</dbReference>
<dbReference type="GO" id="GO:0005886">
    <property type="term" value="C:plasma membrane"/>
    <property type="evidence" value="ECO:0007669"/>
    <property type="project" value="UniProtKB-SubCell"/>
</dbReference>
<protein>
    <submittedName>
        <fullName evidence="10">Transporter</fullName>
    </submittedName>
</protein>
<organism evidence="10 11">
    <name type="scientific">Winkia neuii</name>
    <dbReference type="NCBI Taxonomy" id="33007"/>
    <lineage>
        <taxon>Bacteria</taxon>
        <taxon>Bacillati</taxon>
        <taxon>Actinomycetota</taxon>
        <taxon>Actinomycetes</taxon>
        <taxon>Actinomycetales</taxon>
        <taxon>Actinomycetaceae</taxon>
        <taxon>Winkia</taxon>
    </lineage>
</organism>
<dbReference type="PANTHER" id="PTHR30445">
    <property type="entry name" value="K(+)_H(+) ANTIPORTER SUBUNIT KHTT"/>
    <property type="match status" value="1"/>
</dbReference>
<accession>A0A2I1IMC7</accession>
<keyword evidence="7 8" id="KW-0472">Membrane</keyword>
<keyword evidence="5 8" id="KW-0812">Transmembrane</keyword>
<keyword evidence="4" id="KW-1003">Cell membrane</keyword>
<feature type="domain" description="RCK C-terminal" evidence="9">
    <location>
        <begin position="253"/>
        <end position="338"/>
    </location>
</feature>
<gene>
    <name evidence="10" type="ORF">CYJ19_05410</name>
</gene>
<feature type="transmembrane region" description="Helical" evidence="8">
    <location>
        <begin position="150"/>
        <end position="169"/>
    </location>
</feature>
<dbReference type="InterPro" id="IPR036721">
    <property type="entry name" value="RCK_C_sf"/>
</dbReference>
<comment type="subcellular location">
    <subcellularLocation>
        <location evidence="1">Cell membrane</location>
        <topology evidence="1">Multi-pass membrane protein</topology>
    </subcellularLocation>
</comment>
<keyword evidence="6 8" id="KW-1133">Transmembrane helix</keyword>
<keyword evidence="3" id="KW-0813">Transport</keyword>
<dbReference type="RefSeq" id="WP_070454323.1">
    <property type="nucleotide sequence ID" value="NZ_JASOXK010000005.1"/>
</dbReference>
<feature type="transmembrane region" description="Helical" evidence="8">
    <location>
        <begin position="443"/>
        <end position="466"/>
    </location>
</feature>
<evidence type="ECO:0000256" key="3">
    <source>
        <dbReference type="ARBA" id="ARBA00022448"/>
    </source>
</evidence>
<evidence type="ECO:0000256" key="5">
    <source>
        <dbReference type="ARBA" id="ARBA00022692"/>
    </source>
</evidence>
<dbReference type="Pfam" id="PF02080">
    <property type="entry name" value="TrkA_C"/>
    <property type="match status" value="1"/>
</dbReference>
<evidence type="ECO:0000256" key="7">
    <source>
        <dbReference type="ARBA" id="ARBA00023136"/>
    </source>
</evidence>
<feature type="transmembrane region" description="Helical" evidence="8">
    <location>
        <begin position="372"/>
        <end position="392"/>
    </location>
</feature>
<feature type="transmembrane region" description="Helical" evidence="8">
    <location>
        <begin position="413"/>
        <end position="431"/>
    </location>
</feature>
<dbReference type="InterPro" id="IPR050144">
    <property type="entry name" value="AAE_transporter"/>
</dbReference>
<evidence type="ECO:0000256" key="2">
    <source>
        <dbReference type="ARBA" id="ARBA00009854"/>
    </source>
</evidence>
<evidence type="ECO:0000256" key="1">
    <source>
        <dbReference type="ARBA" id="ARBA00004651"/>
    </source>
</evidence>
<evidence type="ECO:0000313" key="10">
    <source>
        <dbReference type="EMBL" id="PKY72288.1"/>
    </source>
</evidence>
<comment type="similarity">
    <text evidence="2">Belongs to the AAE transporter (TC 2.A.81) family.</text>
</comment>
<dbReference type="GO" id="GO:0008324">
    <property type="term" value="F:monoatomic cation transmembrane transporter activity"/>
    <property type="evidence" value="ECO:0007669"/>
    <property type="project" value="InterPro"/>
</dbReference>
<evidence type="ECO:0000256" key="8">
    <source>
        <dbReference type="SAM" id="Phobius"/>
    </source>
</evidence>
<dbReference type="InterPro" id="IPR006512">
    <property type="entry name" value="YidE_YbjL"/>
</dbReference>
<dbReference type="PANTHER" id="PTHR30445:SF3">
    <property type="entry name" value="TRANSPORT PROTEIN YIDE-RELATED"/>
    <property type="match status" value="1"/>
</dbReference>
<reference evidence="10 11" key="1">
    <citation type="submission" date="2017-12" db="EMBL/GenBank/DDBJ databases">
        <title>Phylogenetic diversity of female urinary microbiome.</title>
        <authorList>
            <person name="Thomas-White K."/>
            <person name="Wolfe A.J."/>
        </authorList>
    </citation>
    <scope>NUCLEOTIDE SEQUENCE [LARGE SCALE GENOMIC DNA]</scope>
    <source>
        <strain evidence="10 11">UMB0402</strain>
    </source>
</reference>
<keyword evidence="11" id="KW-1185">Reference proteome</keyword>
<evidence type="ECO:0000313" key="11">
    <source>
        <dbReference type="Proteomes" id="UP000235122"/>
    </source>
</evidence>
<feature type="transmembrane region" description="Helical" evidence="8">
    <location>
        <begin position="62"/>
        <end position="80"/>
    </location>
</feature>
<sequence>MLDLLCSHPLLTVFLVVALGAILGAIPFGPIRFGAAGALFVGLALAAAKPELGEGMELLQGLGLALFVYSVGVGAGTTFVSKFRRQLPLMGIATASVLVAAIVAVVGGHIAGLPKALTTGLFTGALTAAPALDTAAKLTGSHQATVGYALAYPLAVIVGIVIAAVTVGLKWAGKKDEPSLAGQGLVSYTVEVHRYIPVREVPGMATGEVRMSYLRRGGHTRVVAPGEDLVPGDEVVVVGVGDAPLETVEFLGQLVEEHLADDRSEVEFEWFICSNPEVSGRTIAELNLPARFGSQVTRIRRGDLDLLATDNTIVEPGDHVAVVSPRTEIEKISTFFGDSERRVSEIDAVAVGIGLVIGMIVGSAQIPMPGDMTFSLGPAAGPLVVGMVLGGLRRTGPLVWALPQAANLTMRQLGLLFFLAGLGLVAGPSFVRMATSPEGIRGILVSFAIVLFSCLATVGMCFFAGLSAPRTAGAVAGALGQPAVLSAAQERVADERIENAYAALFAFAMIVKIILVPAIFAF</sequence>
<dbReference type="Proteomes" id="UP000235122">
    <property type="component" value="Unassembled WGS sequence"/>
</dbReference>
<dbReference type="PROSITE" id="PS51202">
    <property type="entry name" value="RCK_C"/>
    <property type="match status" value="1"/>
</dbReference>
<dbReference type="AlphaFoldDB" id="A0A2I1IMC7"/>
<feature type="transmembrane region" description="Helical" evidence="8">
    <location>
        <begin position="500"/>
        <end position="520"/>
    </location>
</feature>